<dbReference type="GO" id="GO:0006260">
    <property type="term" value="P:DNA replication"/>
    <property type="evidence" value="ECO:0007669"/>
    <property type="project" value="InterPro"/>
</dbReference>
<comment type="caution">
    <text evidence="5">The sequence shown here is derived from an EMBL/GenBank/DDBJ whole genome shotgun (WGS) entry which is preliminary data.</text>
</comment>
<dbReference type="SUPFAM" id="SSF50249">
    <property type="entry name" value="Nucleic acid-binding proteins"/>
    <property type="match status" value="1"/>
</dbReference>
<gene>
    <name evidence="5" type="ORF">UX22_C0008G0010</name>
</gene>
<dbReference type="InterPro" id="IPR012340">
    <property type="entry name" value="NA-bd_OB-fold"/>
</dbReference>
<dbReference type="InterPro" id="IPR011344">
    <property type="entry name" value="ssDNA-bd"/>
</dbReference>
<dbReference type="PANTHER" id="PTHR10302">
    <property type="entry name" value="SINGLE-STRANDED DNA-BINDING PROTEIN"/>
    <property type="match status" value="1"/>
</dbReference>
<dbReference type="GO" id="GO:0009295">
    <property type="term" value="C:nucleoid"/>
    <property type="evidence" value="ECO:0007669"/>
    <property type="project" value="TreeGrafter"/>
</dbReference>
<dbReference type="PROSITE" id="PS50935">
    <property type="entry name" value="SSB"/>
    <property type="match status" value="1"/>
</dbReference>
<evidence type="ECO:0000256" key="2">
    <source>
        <dbReference type="HAMAP-Rule" id="MF_00984"/>
    </source>
</evidence>
<dbReference type="HAMAP" id="MF_00984">
    <property type="entry name" value="SSB"/>
    <property type="match status" value="1"/>
</dbReference>
<accession>A0A0G1N5F5</accession>
<feature type="compositionally biased region" description="Basic and acidic residues" evidence="4">
    <location>
        <begin position="136"/>
        <end position="156"/>
    </location>
</feature>
<protein>
    <recommendedName>
        <fullName evidence="2 3">Single-stranded DNA-binding protein</fullName>
        <shortName evidence="2">SSB</shortName>
    </recommendedName>
</protein>
<feature type="region of interest" description="Disordered" evidence="4">
    <location>
        <begin position="103"/>
        <end position="156"/>
    </location>
</feature>
<evidence type="ECO:0000256" key="3">
    <source>
        <dbReference type="PIRNR" id="PIRNR002070"/>
    </source>
</evidence>
<evidence type="ECO:0000256" key="4">
    <source>
        <dbReference type="SAM" id="MobiDB-lite"/>
    </source>
</evidence>
<dbReference type="Pfam" id="PF00436">
    <property type="entry name" value="SSB"/>
    <property type="match status" value="1"/>
</dbReference>
<dbReference type="Gene3D" id="2.40.50.140">
    <property type="entry name" value="Nucleic acid-binding proteins"/>
    <property type="match status" value="1"/>
</dbReference>
<dbReference type="GO" id="GO:0003697">
    <property type="term" value="F:single-stranded DNA binding"/>
    <property type="evidence" value="ECO:0007669"/>
    <property type="project" value="UniProtKB-UniRule"/>
</dbReference>
<dbReference type="NCBIfam" id="TIGR00621">
    <property type="entry name" value="ssb"/>
    <property type="match status" value="1"/>
</dbReference>
<sequence length="156" mass="17348">MNFNKAFILGNLTRDPELRQTATGQSVCTFGVATNSFFTDKSGQRQQKAEFHNIVTWGKQAEVASRFLKKGGVVFIEGRIQTRTWQDNQGQARKTTEIVCERLQLGPRGASSSGDGGFSQERSMPGEGTDFEPKDDEAPAREINVEEEIKSEDIPF</sequence>
<organism evidence="5 6">
    <name type="scientific">Candidatus Jorgensenbacteria bacterium GW2011_GWA2_45_9</name>
    <dbReference type="NCBI Taxonomy" id="1618663"/>
    <lineage>
        <taxon>Bacteria</taxon>
        <taxon>Candidatus Joergenseniibacteriota</taxon>
    </lineage>
</organism>
<dbReference type="InterPro" id="IPR000424">
    <property type="entry name" value="Primosome_PriB/ssb"/>
</dbReference>
<dbReference type="PIRSF" id="PIRSF002070">
    <property type="entry name" value="SSB"/>
    <property type="match status" value="1"/>
</dbReference>
<reference evidence="5 6" key="1">
    <citation type="journal article" date="2015" name="Nature">
        <title>rRNA introns, odd ribosomes, and small enigmatic genomes across a large radiation of phyla.</title>
        <authorList>
            <person name="Brown C.T."/>
            <person name="Hug L.A."/>
            <person name="Thomas B.C."/>
            <person name="Sharon I."/>
            <person name="Castelle C.J."/>
            <person name="Singh A."/>
            <person name="Wilkins M.J."/>
            <person name="Williams K.H."/>
            <person name="Banfield J.F."/>
        </authorList>
    </citation>
    <scope>NUCLEOTIDE SEQUENCE [LARGE SCALE GENOMIC DNA]</scope>
</reference>
<dbReference type="Proteomes" id="UP000034727">
    <property type="component" value="Unassembled WGS sequence"/>
</dbReference>
<evidence type="ECO:0000313" key="5">
    <source>
        <dbReference type="EMBL" id="KKU15517.1"/>
    </source>
</evidence>
<comment type="caution">
    <text evidence="2">Lacks conserved residue(s) required for the propagation of feature annotation.</text>
</comment>
<keyword evidence="1 2" id="KW-0238">DNA-binding</keyword>
<dbReference type="CDD" id="cd04496">
    <property type="entry name" value="SSB_OBF"/>
    <property type="match status" value="1"/>
</dbReference>
<comment type="subunit">
    <text evidence="2">Homotetramer.</text>
</comment>
<evidence type="ECO:0000256" key="1">
    <source>
        <dbReference type="ARBA" id="ARBA00023125"/>
    </source>
</evidence>
<dbReference type="AlphaFoldDB" id="A0A0G1N5F5"/>
<name>A0A0G1N5F5_9BACT</name>
<dbReference type="PANTHER" id="PTHR10302:SF27">
    <property type="entry name" value="SINGLE-STRANDED DNA-BINDING PROTEIN"/>
    <property type="match status" value="1"/>
</dbReference>
<proteinExistence type="inferred from homology"/>
<dbReference type="EMBL" id="LCLJ01000008">
    <property type="protein sequence ID" value="KKU15517.1"/>
    <property type="molecule type" value="Genomic_DNA"/>
</dbReference>
<evidence type="ECO:0000313" key="6">
    <source>
        <dbReference type="Proteomes" id="UP000034727"/>
    </source>
</evidence>